<evidence type="ECO:0000259" key="10">
    <source>
        <dbReference type="PROSITE" id="PS50112"/>
    </source>
</evidence>
<keyword evidence="6" id="KW-0902">Two-component regulatory system</keyword>
<comment type="catalytic activity">
    <reaction evidence="1">
        <text>ATP + protein L-histidine = ADP + protein N-phospho-L-histidine.</text>
        <dbReference type="EC" id="2.7.13.3"/>
    </reaction>
</comment>
<dbReference type="PROSITE" id="PS50109">
    <property type="entry name" value="HIS_KIN"/>
    <property type="match status" value="1"/>
</dbReference>
<keyword evidence="5" id="KW-0418">Kinase</keyword>
<keyword evidence="8" id="KW-1133">Transmembrane helix</keyword>
<keyword evidence="4" id="KW-0808">Transferase</keyword>
<dbReference type="NCBIfam" id="TIGR00229">
    <property type="entry name" value="sensory_box"/>
    <property type="match status" value="1"/>
</dbReference>
<keyword evidence="8" id="KW-0812">Transmembrane</keyword>
<dbReference type="InterPro" id="IPR050736">
    <property type="entry name" value="Sensor_HK_Regulatory"/>
</dbReference>
<dbReference type="SUPFAM" id="SSF47384">
    <property type="entry name" value="Homodimeric domain of signal transducing histidine kinase"/>
    <property type="match status" value="1"/>
</dbReference>
<dbReference type="CDD" id="cd00130">
    <property type="entry name" value="PAS"/>
    <property type="match status" value="1"/>
</dbReference>
<sequence>MMPQLSRGKATLFAILAFAMTLVCSYFLPQYLIILNGLLVVIFLSIFVHTTWSTIIAALISLISVALHILFRRIVTISHEEWNKYAILVFLIIISTLVVLYVKKLILKMQFDKSHMTSLFENATEGLVVTNSDGDIVLVNPSACRMFGYEPDGIMGQKIELLIPSQYRKAHIKLREGFYEKPQNRVMGHGRDLHGQRSDGQTFPVEVSLSTYTQNDQRFVIAFIVDITHRKEIERSMVQQQKQLEKVTDEMRKLNADLEAKVEERTVILKEALQRLEQSQEELSEALDKERQLNEIKSRFVSMASHEFRTPLSTVLSSASLLSKYTTTDEQDKRNRHIEKIKGSVKHLNDLLEDFLSLGKLDEGKIGAIFGELNLKDVVHDTIEELKGLIKPGQNVQYEHHGQEIIESDKKLIKNILINLISNAIKFSENNKNVYVASQVNQNQAVISVKDEGIGISDEDQEHLFSSFFRGKNAINIQGTGLGLHIVKRYLDLLGGDVDLQSELGKGTIITFTIPVKYS</sequence>
<dbReference type="RefSeq" id="WP_245793154.1">
    <property type="nucleotide sequence ID" value="NZ_FQUU01000013.1"/>
</dbReference>
<dbReference type="Pfam" id="PF00512">
    <property type="entry name" value="HisKA"/>
    <property type="match status" value="1"/>
</dbReference>
<reference evidence="11 12" key="1">
    <citation type="submission" date="2016-11" db="EMBL/GenBank/DDBJ databases">
        <authorList>
            <person name="Jaros S."/>
            <person name="Januszkiewicz K."/>
            <person name="Wedrychowicz H."/>
        </authorList>
    </citation>
    <scope>NUCLEOTIDE SEQUENCE [LARGE SCALE GENOMIC DNA]</scope>
    <source>
        <strain evidence="11 12">DSM 18119</strain>
    </source>
</reference>
<keyword evidence="3" id="KW-0597">Phosphoprotein</keyword>
<dbReference type="InterPro" id="IPR003661">
    <property type="entry name" value="HisK_dim/P_dom"/>
</dbReference>
<dbReference type="InterPro" id="IPR035965">
    <property type="entry name" value="PAS-like_dom_sf"/>
</dbReference>
<dbReference type="Proteomes" id="UP000184048">
    <property type="component" value="Unassembled WGS sequence"/>
</dbReference>
<feature type="transmembrane region" description="Helical" evidence="8">
    <location>
        <begin position="12"/>
        <end position="32"/>
    </location>
</feature>
<evidence type="ECO:0000256" key="2">
    <source>
        <dbReference type="ARBA" id="ARBA00012438"/>
    </source>
</evidence>
<feature type="domain" description="Histidine kinase" evidence="9">
    <location>
        <begin position="303"/>
        <end position="518"/>
    </location>
</feature>
<dbReference type="SMART" id="SM00091">
    <property type="entry name" value="PAS"/>
    <property type="match status" value="1"/>
</dbReference>
<dbReference type="SUPFAM" id="SSF55874">
    <property type="entry name" value="ATPase domain of HSP90 chaperone/DNA topoisomerase II/histidine kinase"/>
    <property type="match status" value="1"/>
</dbReference>
<dbReference type="SMART" id="SM00388">
    <property type="entry name" value="HisKA"/>
    <property type="match status" value="1"/>
</dbReference>
<name>A0A1M5CQD4_9BACT</name>
<dbReference type="InterPro" id="IPR000014">
    <property type="entry name" value="PAS"/>
</dbReference>
<organism evidence="11 12">
    <name type="scientific">Flavisolibacter ginsengisoli DSM 18119</name>
    <dbReference type="NCBI Taxonomy" id="1121884"/>
    <lineage>
        <taxon>Bacteria</taxon>
        <taxon>Pseudomonadati</taxon>
        <taxon>Bacteroidota</taxon>
        <taxon>Chitinophagia</taxon>
        <taxon>Chitinophagales</taxon>
        <taxon>Chitinophagaceae</taxon>
        <taxon>Flavisolibacter</taxon>
    </lineage>
</organism>
<dbReference type="FunFam" id="3.30.565.10:FF:000006">
    <property type="entry name" value="Sensor histidine kinase WalK"/>
    <property type="match status" value="1"/>
</dbReference>
<dbReference type="PANTHER" id="PTHR43711:SF26">
    <property type="entry name" value="SENSOR HISTIDINE KINASE RCSC"/>
    <property type="match status" value="1"/>
</dbReference>
<dbReference type="PANTHER" id="PTHR43711">
    <property type="entry name" value="TWO-COMPONENT HISTIDINE KINASE"/>
    <property type="match status" value="1"/>
</dbReference>
<feature type="transmembrane region" description="Helical" evidence="8">
    <location>
        <begin position="38"/>
        <end position="70"/>
    </location>
</feature>
<dbReference type="Gene3D" id="3.30.450.20">
    <property type="entry name" value="PAS domain"/>
    <property type="match status" value="1"/>
</dbReference>
<dbReference type="AlphaFoldDB" id="A0A1M5CQD4"/>
<evidence type="ECO:0000256" key="8">
    <source>
        <dbReference type="SAM" id="Phobius"/>
    </source>
</evidence>
<feature type="coiled-coil region" evidence="7">
    <location>
        <begin position="230"/>
        <end position="296"/>
    </location>
</feature>
<dbReference type="InterPro" id="IPR036097">
    <property type="entry name" value="HisK_dim/P_sf"/>
</dbReference>
<evidence type="ECO:0000313" key="12">
    <source>
        <dbReference type="Proteomes" id="UP000184048"/>
    </source>
</evidence>
<evidence type="ECO:0000259" key="9">
    <source>
        <dbReference type="PROSITE" id="PS50109"/>
    </source>
</evidence>
<proteinExistence type="predicted"/>
<evidence type="ECO:0000256" key="6">
    <source>
        <dbReference type="ARBA" id="ARBA00023012"/>
    </source>
</evidence>
<dbReference type="Gene3D" id="1.10.287.130">
    <property type="match status" value="1"/>
</dbReference>
<evidence type="ECO:0000256" key="3">
    <source>
        <dbReference type="ARBA" id="ARBA00022553"/>
    </source>
</evidence>
<protein>
    <recommendedName>
        <fullName evidence="2">histidine kinase</fullName>
        <ecNumber evidence="2">2.7.13.3</ecNumber>
    </recommendedName>
</protein>
<dbReference type="GO" id="GO:0000155">
    <property type="term" value="F:phosphorelay sensor kinase activity"/>
    <property type="evidence" value="ECO:0007669"/>
    <property type="project" value="InterPro"/>
</dbReference>
<evidence type="ECO:0000256" key="5">
    <source>
        <dbReference type="ARBA" id="ARBA00022777"/>
    </source>
</evidence>
<dbReference type="PROSITE" id="PS50112">
    <property type="entry name" value="PAS"/>
    <property type="match status" value="1"/>
</dbReference>
<keyword evidence="7" id="KW-0175">Coiled coil</keyword>
<evidence type="ECO:0000256" key="1">
    <source>
        <dbReference type="ARBA" id="ARBA00000085"/>
    </source>
</evidence>
<dbReference type="CDD" id="cd00082">
    <property type="entry name" value="HisKA"/>
    <property type="match status" value="1"/>
</dbReference>
<dbReference type="PRINTS" id="PR00344">
    <property type="entry name" value="BCTRLSENSOR"/>
</dbReference>
<dbReference type="SMART" id="SM00387">
    <property type="entry name" value="HATPase_c"/>
    <property type="match status" value="1"/>
</dbReference>
<dbReference type="InterPro" id="IPR005467">
    <property type="entry name" value="His_kinase_dom"/>
</dbReference>
<dbReference type="Pfam" id="PF02518">
    <property type="entry name" value="HATPase_c"/>
    <property type="match status" value="1"/>
</dbReference>
<dbReference type="Gene3D" id="3.30.565.10">
    <property type="entry name" value="Histidine kinase-like ATPase, C-terminal domain"/>
    <property type="match status" value="1"/>
</dbReference>
<feature type="transmembrane region" description="Helical" evidence="8">
    <location>
        <begin position="82"/>
        <end position="102"/>
    </location>
</feature>
<keyword evidence="12" id="KW-1185">Reference proteome</keyword>
<evidence type="ECO:0000256" key="7">
    <source>
        <dbReference type="SAM" id="Coils"/>
    </source>
</evidence>
<dbReference type="InterPro" id="IPR036890">
    <property type="entry name" value="HATPase_C_sf"/>
</dbReference>
<dbReference type="SUPFAM" id="SSF55785">
    <property type="entry name" value="PYP-like sensor domain (PAS domain)"/>
    <property type="match status" value="1"/>
</dbReference>
<gene>
    <name evidence="11" type="ORF">SAMN02745131_02977</name>
</gene>
<dbReference type="Pfam" id="PF13426">
    <property type="entry name" value="PAS_9"/>
    <property type="match status" value="1"/>
</dbReference>
<feature type="domain" description="PAS" evidence="10">
    <location>
        <begin position="112"/>
        <end position="165"/>
    </location>
</feature>
<dbReference type="EMBL" id="FQUU01000013">
    <property type="protein sequence ID" value="SHF56837.1"/>
    <property type="molecule type" value="Genomic_DNA"/>
</dbReference>
<dbReference type="InterPro" id="IPR004358">
    <property type="entry name" value="Sig_transdc_His_kin-like_C"/>
</dbReference>
<dbReference type="CDD" id="cd00075">
    <property type="entry name" value="HATPase"/>
    <property type="match status" value="1"/>
</dbReference>
<dbReference type="InterPro" id="IPR003594">
    <property type="entry name" value="HATPase_dom"/>
</dbReference>
<dbReference type="EC" id="2.7.13.3" evidence="2"/>
<accession>A0A1M5CQD4</accession>
<evidence type="ECO:0000256" key="4">
    <source>
        <dbReference type="ARBA" id="ARBA00022679"/>
    </source>
</evidence>
<dbReference type="STRING" id="1121884.SAMN02745131_02977"/>
<keyword evidence="8" id="KW-0472">Membrane</keyword>
<evidence type="ECO:0000313" key="11">
    <source>
        <dbReference type="EMBL" id="SHF56837.1"/>
    </source>
</evidence>